<name>A0A9D1E6R0_9FIRM</name>
<gene>
    <name evidence="1" type="ORF">IAB94_05735</name>
</gene>
<reference evidence="1" key="1">
    <citation type="submission" date="2020-10" db="EMBL/GenBank/DDBJ databases">
        <authorList>
            <person name="Gilroy R."/>
        </authorList>
    </citation>
    <scope>NUCLEOTIDE SEQUENCE</scope>
    <source>
        <strain evidence="1">ChiW16-3235</strain>
    </source>
</reference>
<evidence type="ECO:0000313" key="2">
    <source>
        <dbReference type="Proteomes" id="UP000823913"/>
    </source>
</evidence>
<proteinExistence type="predicted"/>
<dbReference type="AlphaFoldDB" id="A0A9D1E6R0"/>
<dbReference type="EMBL" id="DVHK01000115">
    <property type="protein sequence ID" value="HIR67528.1"/>
    <property type="molecule type" value="Genomic_DNA"/>
</dbReference>
<protein>
    <submittedName>
        <fullName evidence="1">Uncharacterized protein</fullName>
    </submittedName>
</protein>
<sequence>MKGRIKRITIICEGYEEFDYLLRLLHLGLWNEKYTVRIKNAKSLTNIPPVYQSEFQNDNADLVVVFCDTELYPYEQFKAVCDKIDRFHDKRVSKYVVYFSNPCTMQVQLSHFAPVSLETNSKHRNSPVIRELTGVDNYRARDEQRRLINKQIDERNYYIMKENLEHLSRDYRVKPSTNFITLLNYLENPDSSWVGRISRKL</sequence>
<organism evidence="1 2">
    <name type="scientific">Candidatus Coproplasma avicola</name>
    <dbReference type="NCBI Taxonomy" id="2840744"/>
    <lineage>
        <taxon>Bacteria</taxon>
        <taxon>Bacillati</taxon>
        <taxon>Bacillota</taxon>
        <taxon>Clostridia</taxon>
        <taxon>Eubacteriales</taxon>
        <taxon>Candidatus Coproplasma</taxon>
    </lineage>
</organism>
<dbReference type="Proteomes" id="UP000823913">
    <property type="component" value="Unassembled WGS sequence"/>
</dbReference>
<reference evidence="1" key="2">
    <citation type="journal article" date="2021" name="PeerJ">
        <title>Extensive microbial diversity within the chicken gut microbiome revealed by metagenomics and culture.</title>
        <authorList>
            <person name="Gilroy R."/>
            <person name="Ravi A."/>
            <person name="Getino M."/>
            <person name="Pursley I."/>
            <person name="Horton D.L."/>
            <person name="Alikhan N.F."/>
            <person name="Baker D."/>
            <person name="Gharbi K."/>
            <person name="Hall N."/>
            <person name="Watson M."/>
            <person name="Adriaenssens E.M."/>
            <person name="Foster-Nyarko E."/>
            <person name="Jarju S."/>
            <person name="Secka A."/>
            <person name="Antonio M."/>
            <person name="Oren A."/>
            <person name="Chaudhuri R.R."/>
            <person name="La Ragione R."/>
            <person name="Hildebrand F."/>
            <person name="Pallen M.J."/>
        </authorList>
    </citation>
    <scope>NUCLEOTIDE SEQUENCE</scope>
    <source>
        <strain evidence="1">ChiW16-3235</strain>
    </source>
</reference>
<comment type="caution">
    <text evidence="1">The sequence shown here is derived from an EMBL/GenBank/DDBJ whole genome shotgun (WGS) entry which is preliminary data.</text>
</comment>
<evidence type="ECO:0000313" key="1">
    <source>
        <dbReference type="EMBL" id="HIR67528.1"/>
    </source>
</evidence>
<accession>A0A9D1E6R0</accession>